<evidence type="ECO:0000256" key="5">
    <source>
        <dbReference type="ARBA" id="ARBA00066788"/>
    </source>
</evidence>
<evidence type="ECO:0000313" key="6">
    <source>
        <dbReference type="EMBL" id="SEK58843.1"/>
    </source>
</evidence>
<evidence type="ECO:0000256" key="3">
    <source>
        <dbReference type="ARBA" id="ARBA00055068"/>
    </source>
</evidence>
<comment type="pathway">
    <text evidence="4">Amine and polyamine degradation; putrescine degradation; 4-aminobutanoate from putrescine: step 4/4.</text>
</comment>
<sequence length="255" mass="27571">MRTRPLVGVIACRREVEGHPAHMVTDKYLSALRDYGLAPVILPVWEGEVESALLASLDGLLLTGSYSNVEPQRYGAERAPENTRDDIHRDAAVLRWIPAALDLGLPLLGICRGFQELNVAFGGTLHQALQQVPGRFDHREPEGDREMKYAPAHDIAIVPGGQLAALYPEPASRVNSLHQQGIAELGLGLIAEAAAPDGQIEAISVAGAPGFALAVQWHPEWKPREHPLHDALFRAFATASEAYRGARVSPQAVDA</sequence>
<dbReference type="EC" id="3.5.1.94" evidence="5"/>
<comment type="similarity">
    <text evidence="1">Belongs to the peptidase C26 family.</text>
</comment>
<keyword evidence="6" id="KW-0808">Transferase</keyword>
<evidence type="ECO:0000256" key="4">
    <source>
        <dbReference type="ARBA" id="ARBA00060634"/>
    </source>
</evidence>
<dbReference type="Proteomes" id="UP000198807">
    <property type="component" value="Unassembled WGS sequence"/>
</dbReference>
<keyword evidence="7" id="KW-1185">Reference proteome</keyword>
<dbReference type="GO" id="GO:0033969">
    <property type="term" value="F:gamma-glutamyl-gamma-aminobutyrate hydrolase activity"/>
    <property type="evidence" value="ECO:0007669"/>
    <property type="project" value="UniProtKB-EC"/>
</dbReference>
<dbReference type="Pfam" id="PF07722">
    <property type="entry name" value="Peptidase_C26"/>
    <property type="match status" value="1"/>
</dbReference>
<dbReference type="FunFam" id="3.40.50.880:FF:000030">
    <property type="entry name" value="Gamma-glutamyl-gamma-aminobutyrate hydrolase PuuD"/>
    <property type="match status" value="1"/>
</dbReference>
<dbReference type="Gene3D" id="3.40.50.880">
    <property type="match status" value="1"/>
</dbReference>
<name>A0A1H7I8F7_9GAMM</name>
<keyword evidence="6" id="KW-0315">Glutamine amidotransferase</keyword>
<dbReference type="STRING" id="650850.SAMN04488129_10352"/>
<dbReference type="CDD" id="cd01745">
    <property type="entry name" value="GATase1_2"/>
    <property type="match status" value="1"/>
</dbReference>
<evidence type="ECO:0000313" key="7">
    <source>
        <dbReference type="Proteomes" id="UP000198807"/>
    </source>
</evidence>
<proteinExistence type="inferred from homology"/>
<evidence type="ECO:0000256" key="2">
    <source>
        <dbReference type="ARBA" id="ARBA00052718"/>
    </source>
</evidence>
<dbReference type="AlphaFoldDB" id="A0A1H7I8F7"/>
<dbReference type="PROSITE" id="PS51273">
    <property type="entry name" value="GATASE_TYPE_1"/>
    <property type="match status" value="1"/>
</dbReference>
<dbReference type="SUPFAM" id="SSF52317">
    <property type="entry name" value="Class I glutamine amidotransferase-like"/>
    <property type="match status" value="1"/>
</dbReference>
<dbReference type="OrthoDB" id="9813383at2"/>
<reference evidence="7" key="1">
    <citation type="submission" date="2016-10" db="EMBL/GenBank/DDBJ databases">
        <authorList>
            <person name="Varghese N."/>
            <person name="Submissions S."/>
        </authorList>
    </citation>
    <scope>NUCLEOTIDE SEQUENCE [LARGE SCALE GENOMIC DNA]</scope>
    <source>
        <strain evidence="7">CGMCC 1.9150</strain>
    </source>
</reference>
<dbReference type="RefSeq" id="WP_089710437.1">
    <property type="nucleotide sequence ID" value="NZ_FOBC01000003.1"/>
</dbReference>
<dbReference type="InterPro" id="IPR044668">
    <property type="entry name" value="PuuD-like"/>
</dbReference>
<organism evidence="6 7">
    <name type="scientific">Halomonas daqiaonensis</name>
    <dbReference type="NCBI Taxonomy" id="650850"/>
    <lineage>
        <taxon>Bacteria</taxon>
        <taxon>Pseudomonadati</taxon>
        <taxon>Pseudomonadota</taxon>
        <taxon>Gammaproteobacteria</taxon>
        <taxon>Oceanospirillales</taxon>
        <taxon>Halomonadaceae</taxon>
        <taxon>Halomonas</taxon>
    </lineage>
</organism>
<protein>
    <recommendedName>
        <fullName evidence="5">gamma-glutamyl-gamma-aminobutyrate hydrolase</fullName>
        <ecNumber evidence="5">3.5.1.94</ecNumber>
    </recommendedName>
</protein>
<dbReference type="InterPro" id="IPR011697">
    <property type="entry name" value="Peptidase_C26"/>
</dbReference>
<accession>A0A1H7I8F7</accession>
<comment type="function">
    <text evidence="3">Involved in the breakdown of putrescine via hydrolysis of the gamma-glutamyl linkage of gamma-glutamyl-gamma-aminobutyrate.</text>
</comment>
<dbReference type="InterPro" id="IPR029062">
    <property type="entry name" value="Class_I_gatase-like"/>
</dbReference>
<dbReference type="PANTHER" id="PTHR43235">
    <property type="entry name" value="GLUTAMINE AMIDOTRANSFERASE PB2B2.05-RELATED"/>
    <property type="match status" value="1"/>
</dbReference>
<comment type="catalytic activity">
    <reaction evidence="2">
        <text>4-(gamma-L-glutamylamino)butanoate + H2O = 4-aminobutanoate + L-glutamate</text>
        <dbReference type="Rhea" id="RHEA:19737"/>
        <dbReference type="ChEBI" id="CHEBI:15377"/>
        <dbReference type="ChEBI" id="CHEBI:29985"/>
        <dbReference type="ChEBI" id="CHEBI:58800"/>
        <dbReference type="ChEBI" id="CHEBI:59888"/>
        <dbReference type="EC" id="3.5.1.94"/>
    </reaction>
</comment>
<dbReference type="GO" id="GO:0016740">
    <property type="term" value="F:transferase activity"/>
    <property type="evidence" value="ECO:0007669"/>
    <property type="project" value="UniProtKB-KW"/>
</dbReference>
<gene>
    <name evidence="6" type="ORF">SAMN04488129_10352</name>
</gene>
<dbReference type="EMBL" id="FOBC01000003">
    <property type="protein sequence ID" value="SEK58843.1"/>
    <property type="molecule type" value="Genomic_DNA"/>
</dbReference>
<dbReference type="GO" id="GO:0006598">
    <property type="term" value="P:polyamine catabolic process"/>
    <property type="evidence" value="ECO:0007669"/>
    <property type="project" value="TreeGrafter"/>
</dbReference>
<dbReference type="PANTHER" id="PTHR43235:SF1">
    <property type="entry name" value="GLUTAMINE AMIDOTRANSFERASE PB2B2.05-RELATED"/>
    <property type="match status" value="1"/>
</dbReference>
<dbReference type="GO" id="GO:0005829">
    <property type="term" value="C:cytosol"/>
    <property type="evidence" value="ECO:0007669"/>
    <property type="project" value="TreeGrafter"/>
</dbReference>
<evidence type="ECO:0000256" key="1">
    <source>
        <dbReference type="ARBA" id="ARBA00011083"/>
    </source>
</evidence>